<dbReference type="AlphaFoldDB" id="A0AAD9SGU8"/>
<name>A0AAD9SGU8_PHOAM</name>
<dbReference type="EMBL" id="JAUJFL010000003">
    <property type="protein sequence ID" value="KAK2607138.1"/>
    <property type="molecule type" value="Genomic_DNA"/>
</dbReference>
<protein>
    <recommendedName>
        <fullName evidence="5">Tetraspanin Tsp3</fullName>
    </recommendedName>
</protein>
<evidence type="ECO:0008006" key="5">
    <source>
        <dbReference type="Google" id="ProtNLM"/>
    </source>
</evidence>
<feature type="region of interest" description="Disordered" evidence="1">
    <location>
        <begin position="217"/>
        <end position="284"/>
    </location>
</feature>
<gene>
    <name evidence="3" type="ORF">N8I77_005840</name>
</gene>
<evidence type="ECO:0000256" key="2">
    <source>
        <dbReference type="SAM" id="Phobius"/>
    </source>
</evidence>
<keyword evidence="4" id="KW-1185">Reference proteome</keyword>
<sequence length="284" mass="31457">MTWLFFAYPVLVLALMGVAIYEHINSVTLSLPFSPVLTFLTILLPIFAAANAYALPYLLRARSRSSNRLWVKLAHPAVTQGLQGILAVVFATLYTTYIVPGASRDCSLSTIWQRLFRAKDAQSIKAIQDAFECCGFRTVKDMSWPFPPAEIACAQLFNRDSSCQGPWTGALQRSAGVELGIVVVVAILQVVSLVFPQQFAGRFHEFSWRRFFGGRRRNGSESGASSNRPLLTDRDTSAEEVDEEVGNAPQTNGYRYGALDDRNGDGPRIEPSGLRQDGNEWRDA</sequence>
<accession>A0AAD9SGU8</accession>
<reference evidence="3" key="1">
    <citation type="submission" date="2023-06" db="EMBL/GenBank/DDBJ databases">
        <authorList>
            <person name="Noh H."/>
        </authorList>
    </citation>
    <scope>NUCLEOTIDE SEQUENCE</scope>
    <source>
        <strain evidence="3">DUCC20226</strain>
    </source>
</reference>
<keyword evidence="2" id="KW-1133">Transmembrane helix</keyword>
<evidence type="ECO:0000313" key="4">
    <source>
        <dbReference type="Proteomes" id="UP001265746"/>
    </source>
</evidence>
<feature type="transmembrane region" description="Helical" evidence="2">
    <location>
        <begin position="36"/>
        <end position="59"/>
    </location>
</feature>
<comment type="caution">
    <text evidence="3">The sequence shown here is derived from an EMBL/GenBank/DDBJ whole genome shotgun (WGS) entry which is preliminary data.</text>
</comment>
<feature type="transmembrane region" description="Helical" evidence="2">
    <location>
        <begin position="175"/>
        <end position="195"/>
    </location>
</feature>
<keyword evidence="2" id="KW-0812">Transmembrane</keyword>
<keyword evidence="2" id="KW-0472">Membrane</keyword>
<organism evidence="3 4">
    <name type="scientific">Phomopsis amygdali</name>
    <name type="common">Fusicoccum amygdali</name>
    <dbReference type="NCBI Taxonomy" id="1214568"/>
    <lineage>
        <taxon>Eukaryota</taxon>
        <taxon>Fungi</taxon>
        <taxon>Dikarya</taxon>
        <taxon>Ascomycota</taxon>
        <taxon>Pezizomycotina</taxon>
        <taxon>Sordariomycetes</taxon>
        <taxon>Sordariomycetidae</taxon>
        <taxon>Diaporthales</taxon>
        <taxon>Diaporthaceae</taxon>
        <taxon>Diaporthe</taxon>
    </lineage>
</organism>
<feature type="compositionally biased region" description="Basic and acidic residues" evidence="1">
    <location>
        <begin position="258"/>
        <end position="268"/>
    </location>
</feature>
<evidence type="ECO:0000313" key="3">
    <source>
        <dbReference type="EMBL" id="KAK2607138.1"/>
    </source>
</evidence>
<proteinExistence type="predicted"/>
<dbReference type="Proteomes" id="UP001265746">
    <property type="component" value="Unassembled WGS sequence"/>
</dbReference>
<evidence type="ECO:0000256" key="1">
    <source>
        <dbReference type="SAM" id="MobiDB-lite"/>
    </source>
</evidence>